<dbReference type="SUPFAM" id="SSF47113">
    <property type="entry name" value="Histone-fold"/>
    <property type="match status" value="1"/>
</dbReference>
<name>A0A1X2H4V6_SYNRA</name>
<sequence length="115" mass="13020">MLQEFEPVRPWLFDLRQPISSMETTDGQEQELKVAVWHTVERIAKAEAQKSGKQVTPDFVASLSNVVFEQISTMALDLEAFAKHAKRSTISMEDVKMCARRNDDLAHHGFGRGNC</sequence>
<dbReference type="PANTHER" id="PTHR22980">
    <property type="entry name" value="CORTISTATIN"/>
    <property type="match status" value="1"/>
</dbReference>
<dbReference type="GO" id="GO:0071821">
    <property type="term" value="C:FANCM-MHF complex"/>
    <property type="evidence" value="ECO:0007669"/>
    <property type="project" value="InterPro"/>
</dbReference>
<comment type="similarity">
    <text evidence="1">Belongs to the TAF9 family. CENP-S/MHF1 subfamily.</text>
</comment>
<evidence type="ECO:0000256" key="4">
    <source>
        <dbReference type="ARBA" id="ARBA00023204"/>
    </source>
</evidence>
<dbReference type="CDD" id="cd22919">
    <property type="entry name" value="HFD_CENP-S"/>
    <property type="match status" value="1"/>
</dbReference>
<dbReference type="PANTHER" id="PTHR22980:SF0">
    <property type="entry name" value="CENTROMERE PROTEIN S"/>
    <property type="match status" value="1"/>
</dbReference>
<evidence type="ECO:0000313" key="5">
    <source>
        <dbReference type="EMBL" id="ORY93417.1"/>
    </source>
</evidence>
<dbReference type="AlphaFoldDB" id="A0A1X2H4V6"/>
<dbReference type="GO" id="GO:0031297">
    <property type="term" value="P:replication fork processing"/>
    <property type="evidence" value="ECO:0007669"/>
    <property type="project" value="TreeGrafter"/>
</dbReference>
<dbReference type="GO" id="GO:0046982">
    <property type="term" value="F:protein heterodimerization activity"/>
    <property type="evidence" value="ECO:0007669"/>
    <property type="project" value="InterPro"/>
</dbReference>
<dbReference type="OMA" id="CARRNDD"/>
<keyword evidence="6" id="KW-1185">Reference proteome</keyword>
<keyword evidence="2" id="KW-0227">DNA damage</keyword>
<dbReference type="Pfam" id="PF15630">
    <property type="entry name" value="CENP-S"/>
    <property type="match status" value="1"/>
</dbReference>
<dbReference type="GO" id="GO:0006281">
    <property type="term" value="P:DNA repair"/>
    <property type="evidence" value="ECO:0007669"/>
    <property type="project" value="UniProtKB-KW"/>
</dbReference>
<keyword evidence="4" id="KW-0234">DNA repair</keyword>
<accession>A0A1X2H4V6</accession>
<dbReference type="OrthoDB" id="1872155at2759"/>
<comment type="caution">
    <text evidence="5">The sequence shown here is derived from an EMBL/GenBank/DDBJ whole genome shotgun (WGS) entry which is preliminary data.</text>
</comment>
<evidence type="ECO:0000256" key="3">
    <source>
        <dbReference type="ARBA" id="ARBA00023125"/>
    </source>
</evidence>
<evidence type="ECO:0000313" key="6">
    <source>
        <dbReference type="Proteomes" id="UP000242180"/>
    </source>
</evidence>
<proteinExistence type="inferred from homology"/>
<dbReference type="InterPro" id="IPR009072">
    <property type="entry name" value="Histone-fold"/>
</dbReference>
<evidence type="ECO:0000256" key="2">
    <source>
        <dbReference type="ARBA" id="ARBA00022763"/>
    </source>
</evidence>
<keyword evidence="3" id="KW-0238">DNA-binding</keyword>
<dbReference type="InterPro" id="IPR029003">
    <property type="entry name" value="CENP-S/Mhf1"/>
</dbReference>
<dbReference type="GO" id="GO:0003682">
    <property type="term" value="F:chromatin binding"/>
    <property type="evidence" value="ECO:0007669"/>
    <property type="project" value="TreeGrafter"/>
</dbReference>
<dbReference type="GO" id="GO:0000712">
    <property type="term" value="P:resolution of meiotic recombination intermediates"/>
    <property type="evidence" value="ECO:0007669"/>
    <property type="project" value="TreeGrafter"/>
</dbReference>
<dbReference type="STRING" id="13706.A0A1X2H4V6"/>
<organism evidence="5 6">
    <name type="scientific">Syncephalastrum racemosum</name>
    <name type="common">Filamentous fungus</name>
    <dbReference type="NCBI Taxonomy" id="13706"/>
    <lineage>
        <taxon>Eukaryota</taxon>
        <taxon>Fungi</taxon>
        <taxon>Fungi incertae sedis</taxon>
        <taxon>Mucoromycota</taxon>
        <taxon>Mucoromycotina</taxon>
        <taxon>Mucoromycetes</taxon>
        <taxon>Mucorales</taxon>
        <taxon>Syncephalastraceae</taxon>
        <taxon>Syncephalastrum</taxon>
    </lineage>
</organism>
<dbReference type="GO" id="GO:0003677">
    <property type="term" value="F:DNA binding"/>
    <property type="evidence" value="ECO:0007669"/>
    <property type="project" value="UniProtKB-KW"/>
</dbReference>
<dbReference type="Gene3D" id="1.10.20.10">
    <property type="entry name" value="Histone, subunit A"/>
    <property type="match status" value="1"/>
</dbReference>
<evidence type="ECO:0000256" key="1">
    <source>
        <dbReference type="ARBA" id="ARBA00006612"/>
    </source>
</evidence>
<protein>
    <submittedName>
        <fullName evidence="5">Kinetochore component CENP-S-domain-containing protein</fullName>
    </submittedName>
</protein>
<gene>
    <name evidence="5" type="ORF">BCR43DRAFT_376925</name>
</gene>
<reference evidence="5 6" key="1">
    <citation type="submission" date="2016-07" db="EMBL/GenBank/DDBJ databases">
        <title>Pervasive Adenine N6-methylation of Active Genes in Fungi.</title>
        <authorList>
            <consortium name="DOE Joint Genome Institute"/>
            <person name="Mondo S.J."/>
            <person name="Dannebaum R.O."/>
            <person name="Kuo R.C."/>
            <person name="Labutti K."/>
            <person name="Haridas S."/>
            <person name="Kuo A."/>
            <person name="Salamov A."/>
            <person name="Ahrendt S.R."/>
            <person name="Lipzen A."/>
            <person name="Sullivan W."/>
            <person name="Andreopoulos W.B."/>
            <person name="Clum A."/>
            <person name="Lindquist E."/>
            <person name="Daum C."/>
            <person name="Ramamoorthy G.K."/>
            <person name="Gryganskyi A."/>
            <person name="Culley D."/>
            <person name="Magnuson J.K."/>
            <person name="James T.Y."/>
            <person name="O'Malley M.A."/>
            <person name="Stajich J.E."/>
            <person name="Spatafora J.W."/>
            <person name="Visel A."/>
            <person name="Grigoriev I.V."/>
        </authorList>
    </citation>
    <scope>NUCLEOTIDE SEQUENCE [LARGE SCALE GENOMIC DNA]</scope>
    <source>
        <strain evidence="5 6">NRRL 2496</strain>
    </source>
</reference>
<dbReference type="InParanoid" id="A0A1X2H4V6"/>
<dbReference type="Proteomes" id="UP000242180">
    <property type="component" value="Unassembled WGS sequence"/>
</dbReference>
<dbReference type="EMBL" id="MCGN01000009">
    <property type="protein sequence ID" value="ORY93417.1"/>
    <property type="molecule type" value="Genomic_DNA"/>
</dbReference>
<dbReference type="FunCoup" id="A0A1X2H4V6">
    <property type="interactions" value="16"/>
</dbReference>